<proteinExistence type="inferred from homology"/>
<sequence length="370" mass="39910">MLLDMTSDQEFFRSTTAKFLATHMPVTMLRQLREHPTGFDPDYWRRGAELGWTALLADPDGHGISGRPLVDLTLIANEFGTHSAPGPLAAVNVVVRALHDTGAHPEVLDELTSGAAIATWCRAPSGPDGELRIRSDGGDLVIDGACRPVESASAARYLLVAGRTDNGPTQVLVPAAAPGVSITPLRSIDLVRRFDTVVFDNVRVHASAAVGDIDGAGEQLESQLHTALILQSAETVAAMQVGFDMTARWADDRYSFGRPLASYQALKHRFADMKMWLEASHAIADAAAAAVEDRRPDAGVLARAAAAYTGEYGVELLQDCVQLHGGIGLTFEHDLHLFLRRATVNRMLHATPAQHHRAITEHLLSERVSA</sequence>
<name>A0A931ID53_9NOCA</name>
<dbReference type="InterPro" id="IPR046373">
    <property type="entry name" value="Acyl-CoA_Oxase/DH_mid-dom_sf"/>
</dbReference>
<keyword evidence="4" id="KW-0274">FAD</keyword>
<dbReference type="GO" id="GO:0050660">
    <property type="term" value="F:flavin adenine dinucleotide binding"/>
    <property type="evidence" value="ECO:0007669"/>
    <property type="project" value="InterPro"/>
</dbReference>
<protein>
    <submittedName>
        <fullName evidence="8">Acyl-CoA/acyl-ACP dehydrogenase</fullName>
    </submittedName>
</protein>
<dbReference type="Gene3D" id="2.40.110.10">
    <property type="entry name" value="Butyryl-CoA Dehydrogenase, subunit A, domain 2"/>
    <property type="match status" value="1"/>
</dbReference>
<dbReference type="EMBL" id="JADMLG010000010">
    <property type="protein sequence ID" value="MBH0779234.1"/>
    <property type="molecule type" value="Genomic_DNA"/>
</dbReference>
<evidence type="ECO:0000256" key="4">
    <source>
        <dbReference type="ARBA" id="ARBA00022827"/>
    </source>
</evidence>
<comment type="cofactor">
    <cofactor evidence="1">
        <name>FAD</name>
        <dbReference type="ChEBI" id="CHEBI:57692"/>
    </cofactor>
</comment>
<evidence type="ECO:0000259" key="6">
    <source>
        <dbReference type="Pfam" id="PF00441"/>
    </source>
</evidence>
<dbReference type="SUPFAM" id="SSF56645">
    <property type="entry name" value="Acyl-CoA dehydrogenase NM domain-like"/>
    <property type="match status" value="1"/>
</dbReference>
<dbReference type="Pfam" id="PF00441">
    <property type="entry name" value="Acyl-CoA_dh_1"/>
    <property type="match status" value="1"/>
</dbReference>
<dbReference type="SUPFAM" id="SSF47203">
    <property type="entry name" value="Acyl-CoA dehydrogenase C-terminal domain-like"/>
    <property type="match status" value="1"/>
</dbReference>
<comment type="caution">
    <text evidence="8">The sequence shown here is derived from an EMBL/GenBank/DDBJ whole genome shotgun (WGS) entry which is preliminary data.</text>
</comment>
<feature type="domain" description="Acyl-CoA dehydrogenase/oxidase C-terminal" evidence="6">
    <location>
        <begin position="223"/>
        <end position="354"/>
    </location>
</feature>
<evidence type="ECO:0000313" key="8">
    <source>
        <dbReference type="EMBL" id="MBH0779234.1"/>
    </source>
</evidence>
<dbReference type="InterPro" id="IPR009100">
    <property type="entry name" value="AcylCoA_DH/oxidase_NM_dom_sf"/>
</dbReference>
<evidence type="ECO:0000256" key="2">
    <source>
        <dbReference type="ARBA" id="ARBA00009347"/>
    </source>
</evidence>
<dbReference type="InterPro" id="IPR013786">
    <property type="entry name" value="AcylCoA_DH/ox_N"/>
</dbReference>
<dbReference type="PANTHER" id="PTHR43884:SF20">
    <property type="entry name" value="ACYL-COA DEHYDROGENASE FADE28"/>
    <property type="match status" value="1"/>
</dbReference>
<evidence type="ECO:0000256" key="3">
    <source>
        <dbReference type="ARBA" id="ARBA00022630"/>
    </source>
</evidence>
<organism evidence="8 9">
    <name type="scientific">Nocardia bovistercoris</name>
    <dbReference type="NCBI Taxonomy" id="2785916"/>
    <lineage>
        <taxon>Bacteria</taxon>
        <taxon>Bacillati</taxon>
        <taxon>Actinomycetota</taxon>
        <taxon>Actinomycetes</taxon>
        <taxon>Mycobacteriales</taxon>
        <taxon>Nocardiaceae</taxon>
        <taxon>Nocardia</taxon>
    </lineage>
</organism>
<dbReference type="AlphaFoldDB" id="A0A931ID53"/>
<keyword evidence="3" id="KW-0285">Flavoprotein</keyword>
<dbReference type="InterPro" id="IPR037069">
    <property type="entry name" value="AcylCoA_DH/ox_N_sf"/>
</dbReference>
<evidence type="ECO:0000256" key="5">
    <source>
        <dbReference type="ARBA" id="ARBA00023002"/>
    </source>
</evidence>
<dbReference type="InterPro" id="IPR036250">
    <property type="entry name" value="AcylCo_DH-like_C"/>
</dbReference>
<dbReference type="CDD" id="cd00567">
    <property type="entry name" value="ACAD"/>
    <property type="match status" value="1"/>
</dbReference>
<dbReference type="GO" id="GO:0003995">
    <property type="term" value="F:acyl-CoA dehydrogenase activity"/>
    <property type="evidence" value="ECO:0007669"/>
    <property type="project" value="TreeGrafter"/>
</dbReference>
<comment type="similarity">
    <text evidence="2">Belongs to the acyl-CoA dehydrogenase family.</text>
</comment>
<evidence type="ECO:0000313" key="9">
    <source>
        <dbReference type="Proteomes" id="UP000655751"/>
    </source>
</evidence>
<reference evidence="8" key="1">
    <citation type="submission" date="2020-11" db="EMBL/GenBank/DDBJ databases">
        <title>Nocardia NEAU-351.nov., a novel actinomycete isolated from the cow dung.</title>
        <authorList>
            <person name="Zhang X."/>
        </authorList>
    </citation>
    <scope>NUCLEOTIDE SEQUENCE</scope>
    <source>
        <strain evidence="8">NEAU-351</strain>
    </source>
</reference>
<dbReference type="Gene3D" id="1.10.540.10">
    <property type="entry name" value="Acyl-CoA dehydrogenase/oxidase, N-terminal domain"/>
    <property type="match status" value="1"/>
</dbReference>
<keyword evidence="9" id="KW-1185">Reference proteome</keyword>
<evidence type="ECO:0000256" key="1">
    <source>
        <dbReference type="ARBA" id="ARBA00001974"/>
    </source>
</evidence>
<accession>A0A931ID53</accession>
<keyword evidence="5" id="KW-0560">Oxidoreductase</keyword>
<gene>
    <name evidence="8" type="ORF">IT779_23475</name>
</gene>
<dbReference type="Pfam" id="PF02771">
    <property type="entry name" value="Acyl-CoA_dh_N"/>
    <property type="match status" value="1"/>
</dbReference>
<evidence type="ECO:0000259" key="7">
    <source>
        <dbReference type="Pfam" id="PF02771"/>
    </source>
</evidence>
<dbReference type="Proteomes" id="UP000655751">
    <property type="component" value="Unassembled WGS sequence"/>
</dbReference>
<dbReference type="Gene3D" id="1.20.140.10">
    <property type="entry name" value="Butyryl-CoA Dehydrogenase, subunit A, domain 3"/>
    <property type="match status" value="1"/>
</dbReference>
<dbReference type="InterPro" id="IPR009075">
    <property type="entry name" value="AcylCo_DH/oxidase_C"/>
</dbReference>
<dbReference type="PANTHER" id="PTHR43884">
    <property type="entry name" value="ACYL-COA DEHYDROGENASE"/>
    <property type="match status" value="1"/>
</dbReference>
<feature type="domain" description="Acyl-CoA dehydrogenase/oxidase N-terminal" evidence="7">
    <location>
        <begin position="6"/>
        <end position="100"/>
    </location>
</feature>